<feature type="transmembrane region" description="Helical" evidence="9">
    <location>
        <begin position="481"/>
        <end position="500"/>
    </location>
</feature>
<feature type="transmembrane region" description="Helical" evidence="9">
    <location>
        <begin position="249"/>
        <end position="271"/>
    </location>
</feature>
<dbReference type="InterPro" id="IPR004299">
    <property type="entry name" value="MBOAT_fam"/>
</dbReference>
<dbReference type="OrthoDB" id="10039049at2759"/>
<accession>A0A8J9W6Y0</accession>
<feature type="transmembrane region" description="Helical" evidence="9">
    <location>
        <begin position="217"/>
        <end position="237"/>
    </location>
</feature>
<evidence type="ECO:0000256" key="9">
    <source>
        <dbReference type="SAM" id="Phobius"/>
    </source>
</evidence>
<protein>
    <submittedName>
        <fullName evidence="10">SOAT1 protein</fullName>
    </submittedName>
</protein>
<comment type="subcellular location">
    <subcellularLocation>
        <location evidence="1">Endoplasmic reticulum membrane</location>
        <topology evidence="1">Multi-pass membrane protein</topology>
    </subcellularLocation>
</comment>
<evidence type="ECO:0000256" key="6">
    <source>
        <dbReference type="ARBA" id="ARBA00022989"/>
    </source>
</evidence>
<evidence type="ECO:0000256" key="4">
    <source>
        <dbReference type="ARBA" id="ARBA00022692"/>
    </source>
</evidence>
<reference evidence="10" key="1">
    <citation type="submission" date="2022-01" db="EMBL/GenBank/DDBJ databases">
        <authorList>
            <person name="Braso-Vives M."/>
        </authorList>
    </citation>
    <scope>NUCLEOTIDE SEQUENCE</scope>
</reference>
<keyword evidence="8" id="KW-0012">Acyltransferase</keyword>
<dbReference type="Pfam" id="PF03062">
    <property type="entry name" value="MBOAT"/>
    <property type="match status" value="1"/>
</dbReference>
<feature type="transmembrane region" description="Helical" evidence="9">
    <location>
        <begin position="538"/>
        <end position="558"/>
    </location>
</feature>
<sequence length="587" mass="67997">MCRVMRLFNVFEAPPRARDPRFTSLPEDDFVESFVRLQQSGLQPDVANMEVGREFERGSEDSTSGLRLRKVPPGDDETGVERLGPSLSQSAIKQLKMQKLLDKIQSKRLDFLRQVDSQLGELFDEVTHEVNTLQQPDTNGNATVQRNSNSREGPKIFVPRDSILTDLLEMQHIQTIYHIFVAILIVLMINTFVYDIVDKGSWMVDFSMVSFAFDRMPIVLHTWVYMQLATIAVYCAFNHWAHNRDKCAAWFDWLYCVGYLGYQAGFGWLPLRQICHHSLPPTAALIVVCEQVRMVMKVHSFVRENAPKVLNTKEAASADGPEKRVMCPDFSKYLYFLFAPTLVYRDEYPRTPSIRWNYVVSNFGQVVGCLVYANFVLVRFMIPVFRNIGKEPTSSKVLVLAIFGSMLPGMLVLFLVFFGVLHSWLNAFAEMLRFADRQFYKDWWNSTSFAGYYRSWNVVVHDWLYYYIYKDIMLLLGYHNKTYAALSVFVLSAIVHEYIIAFSLGFFYPVLLCMFGGIGLVLFFLVPQQPSRFWNIGLWVGLFIGMGLLMCLYCQEWYARINCPRVYDSYADYVIPRSWTCMMQNVN</sequence>
<dbReference type="PANTHER" id="PTHR10408">
    <property type="entry name" value="STEROL O-ACYLTRANSFERASE"/>
    <property type="match status" value="1"/>
</dbReference>
<evidence type="ECO:0000313" key="10">
    <source>
        <dbReference type="EMBL" id="CAH1238708.1"/>
    </source>
</evidence>
<dbReference type="GO" id="GO:0005789">
    <property type="term" value="C:endoplasmic reticulum membrane"/>
    <property type="evidence" value="ECO:0007669"/>
    <property type="project" value="UniProtKB-SubCell"/>
</dbReference>
<feature type="transmembrane region" description="Helical" evidence="9">
    <location>
        <begin position="506"/>
        <end position="526"/>
    </location>
</feature>
<keyword evidence="3" id="KW-0808">Transferase</keyword>
<evidence type="ECO:0000313" key="11">
    <source>
        <dbReference type="Proteomes" id="UP000838412"/>
    </source>
</evidence>
<evidence type="ECO:0000256" key="2">
    <source>
        <dbReference type="ARBA" id="ARBA00009010"/>
    </source>
</evidence>
<dbReference type="GO" id="GO:0008374">
    <property type="term" value="F:O-acyltransferase activity"/>
    <property type="evidence" value="ECO:0007669"/>
    <property type="project" value="InterPro"/>
</dbReference>
<dbReference type="Proteomes" id="UP000838412">
    <property type="component" value="Chromosome 10"/>
</dbReference>
<keyword evidence="6 9" id="KW-1133">Transmembrane helix</keyword>
<keyword evidence="11" id="KW-1185">Reference proteome</keyword>
<proteinExistence type="inferred from homology"/>
<comment type="similarity">
    <text evidence="2">Belongs to the membrane-bound acyltransferase family. Sterol o-acyltransferase subfamily.</text>
</comment>
<feature type="transmembrane region" description="Helical" evidence="9">
    <location>
        <begin position="363"/>
        <end position="385"/>
    </location>
</feature>
<dbReference type="PANTHER" id="PTHR10408:SF8">
    <property type="entry name" value="O-ACYLTRANSFERASE"/>
    <property type="match status" value="1"/>
</dbReference>
<evidence type="ECO:0000256" key="7">
    <source>
        <dbReference type="ARBA" id="ARBA00023136"/>
    </source>
</evidence>
<dbReference type="EMBL" id="OV696695">
    <property type="protein sequence ID" value="CAH1238708.1"/>
    <property type="molecule type" value="Genomic_DNA"/>
</dbReference>
<evidence type="ECO:0000256" key="3">
    <source>
        <dbReference type="ARBA" id="ARBA00022679"/>
    </source>
</evidence>
<gene>
    <name evidence="10" type="primary">SOAT1</name>
    <name evidence="10" type="ORF">BLAG_LOCUS3197</name>
</gene>
<evidence type="ECO:0000256" key="8">
    <source>
        <dbReference type="ARBA" id="ARBA00023315"/>
    </source>
</evidence>
<evidence type="ECO:0000256" key="1">
    <source>
        <dbReference type="ARBA" id="ARBA00004477"/>
    </source>
</evidence>
<evidence type="ECO:0000256" key="5">
    <source>
        <dbReference type="ARBA" id="ARBA00022824"/>
    </source>
</evidence>
<dbReference type="AlphaFoldDB" id="A0A8J9W6Y0"/>
<keyword evidence="5" id="KW-0256">Endoplasmic reticulum</keyword>
<name>A0A8J9W6Y0_BRALA</name>
<dbReference type="GO" id="GO:0008203">
    <property type="term" value="P:cholesterol metabolic process"/>
    <property type="evidence" value="ECO:0007669"/>
    <property type="project" value="TreeGrafter"/>
</dbReference>
<keyword evidence="4 9" id="KW-0812">Transmembrane</keyword>
<dbReference type="InterPro" id="IPR014371">
    <property type="entry name" value="Oat_ACAT_DAG_ARE"/>
</dbReference>
<organism evidence="10 11">
    <name type="scientific">Branchiostoma lanceolatum</name>
    <name type="common">Common lancelet</name>
    <name type="synonym">Amphioxus lanceolatum</name>
    <dbReference type="NCBI Taxonomy" id="7740"/>
    <lineage>
        <taxon>Eukaryota</taxon>
        <taxon>Metazoa</taxon>
        <taxon>Chordata</taxon>
        <taxon>Cephalochordata</taxon>
        <taxon>Leptocardii</taxon>
        <taxon>Amphioxiformes</taxon>
        <taxon>Branchiostomatidae</taxon>
        <taxon>Branchiostoma</taxon>
    </lineage>
</organism>
<feature type="transmembrane region" description="Helical" evidence="9">
    <location>
        <begin position="176"/>
        <end position="197"/>
    </location>
</feature>
<keyword evidence="7 9" id="KW-0472">Membrane</keyword>
<feature type="transmembrane region" description="Helical" evidence="9">
    <location>
        <begin position="397"/>
        <end position="421"/>
    </location>
</feature>